<comment type="caution">
    <text evidence="2">The sequence shown here is derived from an EMBL/GenBank/DDBJ whole genome shotgun (WGS) entry which is preliminary data.</text>
</comment>
<dbReference type="SUPFAM" id="SSF46785">
    <property type="entry name" value="Winged helix' DNA-binding domain"/>
    <property type="match status" value="1"/>
</dbReference>
<feature type="region of interest" description="Disordered" evidence="1">
    <location>
        <begin position="122"/>
        <end position="179"/>
    </location>
</feature>
<accession>A0A443J7I3</accession>
<protein>
    <recommendedName>
        <fullName evidence="4">Helix-turn-helix domain-containing protein</fullName>
    </recommendedName>
</protein>
<evidence type="ECO:0000313" key="2">
    <source>
        <dbReference type="EMBL" id="RWR16415.1"/>
    </source>
</evidence>
<evidence type="ECO:0000313" key="3">
    <source>
        <dbReference type="Proteomes" id="UP000284476"/>
    </source>
</evidence>
<reference evidence="2 3" key="1">
    <citation type="submission" date="2019-01" db="EMBL/GenBank/DDBJ databases">
        <title>Sinorhodobacter populi sp. nov. isolated from the symptomatic bark tissue of Populus euramericana canker.</title>
        <authorList>
            <person name="Xu G."/>
        </authorList>
    </citation>
    <scope>NUCLEOTIDE SEQUENCE [LARGE SCALE GENOMIC DNA]</scope>
    <source>
        <strain evidence="2 3">SK2B-1</strain>
    </source>
</reference>
<dbReference type="Proteomes" id="UP000284476">
    <property type="component" value="Unassembled WGS sequence"/>
</dbReference>
<proteinExistence type="predicted"/>
<gene>
    <name evidence="2" type="ORF">D2T30_21730</name>
</gene>
<evidence type="ECO:0008006" key="4">
    <source>
        <dbReference type="Google" id="ProtNLM"/>
    </source>
</evidence>
<sequence>MGRGPALWFHPQGNRQHRRMGPYLRHAWRAEACAMSVKIMSAVFDSEILNPTERLILLALADHADDEGRCYPSINRLCQRTGLSCRTVQVNIRRMQADGYIRIIPNGGKAGANLYFVRATPAGNAPPQQMHPPARNAPPTRSRCTTPPHLVQDTPAADAPEPSGTITEPPPPRAGAPEEAAGKIRDLIREIGKAVGISSKSLPKSWTNEAAIRLVLDWLDRGLSPEQVVDKAAESRLVHEKAPTSIRALDVFMVSSIPVQPGAAGRDAAREANLDQIAERIREGRFVPQSALTPSVVRDLIASGRLPKDWKP</sequence>
<dbReference type="InterPro" id="IPR036390">
    <property type="entry name" value="WH_DNA-bd_sf"/>
</dbReference>
<dbReference type="Pfam" id="PF13730">
    <property type="entry name" value="HTH_36"/>
    <property type="match status" value="1"/>
</dbReference>
<evidence type="ECO:0000256" key="1">
    <source>
        <dbReference type="SAM" id="MobiDB-lite"/>
    </source>
</evidence>
<name>A0A443J7I3_9RHOB</name>
<reference evidence="2 3" key="2">
    <citation type="submission" date="2019-01" db="EMBL/GenBank/DDBJ databases">
        <authorList>
            <person name="Li Y."/>
        </authorList>
    </citation>
    <scope>NUCLEOTIDE SEQUENCE [LARGE SCALE GENOMIC DNA]</scope>
    <source>
        <strain evidence="2 3">SK2B-1</strain>
    </source>
</reference>
<dbReference type="AlphaFoldDB" id="A0A443J7I3"/>
<organism evidence="2 3">
    <name type="scientific">Paenirhodobacter populi</name>
    <dbReference type="NCBI Taxonomy" id="2306993"/>
    <lineage>
        <taxon>Bacteria</taxon>
        <taxon>Pseudomonadati</taxon>
        <taxon>Pseudomonadota</taxon>
        <taxon>Alphaproteobacteria</taxon>
        <taxon>Rhodobacterales</taxon>
        <taxon>Rhodobacter group</taxon>
        <taxon>Paenirhodobacter</taxon>
    </lineage>
</organism>
<dbReference type="EMBL" id="SAUZ01000044">
    <property type="protein sequence ID" value="RWR16415.1"/>
    <property type="molecule type" value="Genomic_DNA"/>
</dbReference>
<dbReference type="Gene3D" id="1.10.10.10">
    <property type="entry name" value="Winged helix-like DNA-binding domain superfamily/Winged helix DNA-binding domain"/>
    <property type="match status" value="1"/>
</dbReference>
<dbReference type="InterPro" id="IPR036388">
    <property type="entry name" value="WH-like_DNA-bd_sf"/>
</dbReference>